<dbReference type="Proteomes" id="UP000215158">
    <property type="component" value="Chromosome 1"/>
</dbReference>
<comment type="similarity">
    <text evidence="1">Belongs to the 'phage' integrase family.</text>
</comment>
<protein>
    <submittedName>
        <fullName evidence="6">Integrase</fullName>
    </submittedName>
</protein>
<evidence type="ECO:0000313" key="7">
    <source>
        <dbReference type="Proteomes" id="UP000215158"/>
    </source>
</evidence>
<dbReference type="InterPro" id="IPR011010">
    <property type="entry name" value="DNA_brk_join_enz"/>
</dbReference>
<dbReference type="GO" id="GO:0015074">
    <property type="term" value="P:DNA integration"/>
    <property type="evidence" value="ECO:0007669"/>
    <property type="project" value="UniProtKB-KW"/>
</dbReference>
<evidence type="ECO:0000256" key="1">
    <source>
        <dbReference type="ARBA" id="ARBA00008857"/>
    </source>
</evidence>
<dbReference type="Gene3D" id="3.30.160.390">
    <property type="entry name" value="Integrase, DNA-binding domain"/>
    <property type="match status" value="1"/>
</dbReference>
<keyword evidence="7" id="KW-1185">Reference proteome</keyword>
<evidence type="ECO:0000256" key="2">
    <source>
        <dbReference type="ARBA" id="ARBA00022908"/>
    </source>
</evidence>
<dbReference type="Pfam" id="PF13356">
    <property type="entry name" value="Arm-DNA-bind_3"/>
    <property type="match status" value="1"/>
</dbReference>
<dbReference type="PANTHER" id="PTHR30629:SF2">
    <property type="entry name" value="PROPHAGE INTEGRASE INTS-RELATED"/>
    <property type="match status" value="1"/>
</dbReference>
<dbReference type="InterPro" id="IPR038488">
    <property type="entry name" value="Integrase_DNA-bd_sf"/>
</dbReference>
<keyword evidence="3" id="KW-0238">DNA-binding</keyword>
<proteinExistence type="inferred from homology"/>
<name>A0A248VMC7_9BURK</name>
<dbReference type="InterPro" id="IPR050808">
    <property type="entry name" value="Phage_Integrase"/>
</dbReference>
<keyword evidence="4" id="KW-0233">DNA recombination</keyword>
<dbReference type="OrthoDB" id="9775880at2"/>
<dbReference type="Gene3D" id="1.10.150.130">
    <property type="match status" value="1"/>
</dbReference>
<dbReference type="InterPro" id="IPR002104">
    <property type="entry name" value="Integrase_catalytic"/>
</dbReference>
<dbReference type="GO" id="GO:0006310">
    <property type="term" value="P:DNA recombination"/>
    <property type="evidence" value="ECO:0007669"/>
    <property type="project" value="UniProtKB-KW"/>
</dbReference>
<dbReference type="KEGG" id="parb:CJU94_18800"/>
<feature type="domain" description="Tyr recombinase" evidence="5">
    <location>
        <begin position="206"/>
        <end position="389"/>
    </location>
</feature>
<reference evidence="6 7" key="1">
    <citation type="submission" date="2017-08" db="EMBL/GenBank/DDBJ databases">
        <title>Identification and genetic characteristics of simultaneous BTEX- and naphthalene-degrading Paraburkholderia sp. BN5 isolated from petroleum-contaminated soil.</title>
        <authorList>
            <person name="Lee Y."/>
            <person name="Jeon C.O."/>
        </authorList>
    </citation>
    <scope>NUCLEOTIDE SEQUENCE [LARGE SCALE GENOMIC DNA]</scope>
    <source>
        <strain evidence="6 7">BN5</strain>
    </source>
</reference>
<keyword evidence="2" id="KW-0229">DNA integration</keyword>
<dbReference type="PANTHER" id="PTHR30629">
    <property type="entry name" value="PROPHAGE INTEGRASE"/>
    <property type="match status" value="1"/>
</dbReference>
<dbReference type="PROSITE" id="PS51898">
    <property type="entry name" value="TYR_RECOMBINASE"/>
    <property type="match status" value="1"/>
</dbReference>
<dbReference type="InterPro" id="IPR013762">
    <property type="entry name" value="Integrase-like_cat_sf"/>
</dbReference>
<organism evidence="6 7">
    <name type="scientific">Paraburkholderia aromaticivorans</name>
    <dbReference type="NCBI Taxonomy" id="2026199"/>
    <lineage>
        <taxon>Bacteria</taxon>
        <taxon>Pseudomonadati</taxon>
        <taxon>Pseudomonadota</taxon>
        <taxon>Betaproteobacteria</taxon>
        <taxon>Burkholderiales</taxon>
        <taxon>Burkholderiaceae</taxon>
        <taxon>Paraburkholderia</taxon>
    </lineage>
</organism>
<dbReference type="SUPFAM" id="SSF56349">
    <property type="entry name" value="DNA breaking-rejoining enzymes"/>
    <property type="match status" value="1"/>
</dbReference>
<evidence type="ECO:0000256" key="4">
    <source>
        <dbReference type="ARBA" id="ARBA00023172"/>
    </source>
</evidence>
<dbReference type="EMBL" id="CP022989">
    <property type="protein sequence ID" value="ASW00015.1"/>
    <property type="molecule type" value="Genomic_DNA"/>
</dbReference>
<dbReference type="InterPro" id="IPR010998">
    <property type="entry name" value="Integrase_recombinase_N"/>
</dbReference>
<evidence type="ECO:0000313" key="6">
    <source>
        <dbReference type="EMBL" id="ASW00015.1"/>
    </source>
</evidence>
<evidence type="ECO:0000259" key="5">
    <source>
        <dbReference type="PROSITE" id="PS51898"/>
    </source>
</evidence>
<dbReference type="Pfam" id="PF00589">
    <property type="entry name" value="Phage_integrase"/>
    <property type="match status" value="1"/>
</dbReference>
<sequence length="413" mass="46556">MRVAKRQTNLLSDVELKHFVRARVPVAKSDGAGLTFTLSAAGTATWILRFSHGGRRHELTLGVYPDVSLTAARKLAASKRVAVQQGLNPAAERRKEKARKDWTVRQLIADYEEKVIPTLADSTQRSYGRNLKRIESGMGALALRDVSSADIVAQIERVKAGWVELFTLWCVLKAIFKHAAGKRLVDTTPCAGIVLDSIIGKRPEVKKRLMLTDEEIGTLMNAKMNPENLLSVRVLLATGVRASELFTALRENVYLDEARWHIPKSKTGPEMDIPLAPAVVDWLRQLDVLAGQSSYVLPARLRTRFERFDGDAHVSKDAIREAIDFWIDNHKPKIRRFTPHDLRSTMKSHMRKLGVARDISEMCLNHKLAGVEGIYDQHTYYDERRAALELWARFIATCQAGEKWNVTPFKKTA</sequence>
<dbReference type="Gene3D" id="1.10.443.10">
    <property type="entry name" value="Intergrase catalytic core"/>
    <property type="match status" value="1"/>
</dbReference>
<evidence type="ECO:0000256" key="3">
    <source>
        <dbReference type="ARBA" id="ARBA00023125"/>
    </source>
</evidence>
<dbReference type="GO" id="GO:0003677">
    <property type="term" value="F:DNA binding"/>
    <property type="evidence" value="ECO:0007669"/>
    <property type="project" value="UniProtKB-KW"/>
</dbReference>
<dbReference type="AlphaFoldDB" id="A0A248VMC7"/>
<accession>A0A248VMC7</accession>
<dbReference type="InterPro" id="IPR025166">
    <property type="entry name" value="Integrase_DNA_bind_dom"/>
</dbReference>
<dbReference type="CDD" id="cd00801">
    <property type="entry name" value="INT_P4_C"/>
    <property type="match status" value="1"/>
</dbReference>
<gene>
    <name evidence="6" type="ORF">CJU94_18800</name>
</gene>
<dbReference type="RefSeq" id="WP_095419976.1">
    <property type="nucleotide sequence ID" value="NZ_CP022989.1"/>
</dbReference>